<evidence type="ECO:0000259" key="2">
    <source>
        <dbReference type="Pfam" id="PF09651"/>
    </source>
</evidence>
<dbReference type="RefSeq" id="WP_137425487.1">
    <property type="nucleotide sequence ID" value="NZ_CP040098.1"/>
</dbReference>
<feature type="region of interest" description="Disordered" evidence="1">
    <location>
        <begin position="18"/>
        <end position="37"/>
    </location>
</feature>
<evidence type="ECO:0000313" key="4">
    <source>
        <dbReference type="Proteomes" id="UP000298602"/>
    </source>
</evidence>
<dbReference type="AlphaFoldDB" id="A0A4P8L5A2"/>
<dbReference type="Pfam" id="PF09651">
    <property type="entry name" value="Cas_APE2256"/>
    <property type="match status" value="1"/>
</dbReference>
<evidence type="ECO:0000256" key="1">
    <source>
        <dbReference type="SAM" id="MobiDB-lite"/>
    </source>
</evidence>
<gene>
    <name evidence="3" type="ORF">FDQ92_14125</name>
</gene>
<feature type="domain" description="CRISPR system ring nuclease SSO1393-like" evidence="2">
    <location>
        <begin position="51"/>
        <end position="178"/>
    </location>
</feature>
<keyword evidence="4" id="KW-1185">Reference proteome</keyword>
<dbReference type="KEGG" id="dax:FDQ92_14125"/>
<name>A0A4P8L5A2_9BACT</name>
<reference evidence="3 4" key="2">
    <citation type="submission" date="2019-05" db="EMBL/GenBank/DDBJ databases">
        <authorList>
            <person name="Suflita J.M."/>
            <person name="Marks C.R."/>
        </authorList>
    </citation>
    <scope>NUCLEOTIDE SEQUENCE [LARGE SCALE GENOMIC DNA]</scope>
    <source>
        <strain evidence="3 4">ALDC</strain>
    </source>
</reference>
<dbReference type="OrthoDB" id="5491048at2"/>
<dbReference type="InterPro" id="IPR013442">
    <property type="entry name" value="SSO1393-like"/>
</dbReference>
<organism evidence="3 4">
    <name type="scientific">Desulfoglaeba alkanexedens ALDC</name>
    <dbReference type="NCBI Taxonomy" id="980445"/>
    <lineage>
        <taxon>Bacteria</taxon>
        <taxon>Pseudomonadati</taxon>
        <taxon>Thermodesulfobacteriota</taxon>
        <taxon>Syntrophobacteria</taxon>
        <taxon>Syntrophobacterales</taxon>
        <taxon>Syntrophobacteraceae</taxon>
        <taxon>Desulfoglaeba</taxon>
    </lineage>
</organism>
<dbReference type="EMBL" id="CP040098">
    <property type="protein sequence ID" value="QCQ23207.1"/>
    <property type="molecule type" value="Genomic_DNA"/>
</dbReference>
<dbReference type="Gene3D" id="3.40.50.10770">
    <property type="entry name" value="Hypothetical protein VC1899 like domain (Restriction endonuclease-like)"/>
    <property type="match status" value="1"/>
</dbReference>
<proteinExistence type="predicted"/>
<dbReference type="NCBIfam" id="TIGR02619">
    <property type="entry name" value="putative CRISPR-associated protein, APE2256 family"/>
    <property type="match status" value="1"/>
</dbReference>
<dbReference type="Proteomes" id="UP000298602">
    <property type="component" value="Chromosome"/>
</dbReference>
<accession>A0A4P8L5A2</accession>
<evidence type="ECO:0000313" key="3">
    <source>
        <dbReference type="EMBL" id="QCQ23207.1"/>
    </source>
</evidence>
<sequence>MPRQILCTVGTSLLTNRDGRPWGGWNPRNRDPLPPDDEVDRWLQTADAAAASAETNTLARLELAETDILVLLHSDTPEGRFCAERLQSFYRAKVRVVALEQIGRLGYGAAQFTSGLKALVDAAIRRVHDAQERGIQTVVCATGGFKAEIAFLNLMGALLGIEVVYIHELHRELVRLPRMPLTWNADFVVQHSDFFQWIDDEPRKSAEVESWLKGRPELRPLVEDAEDGCTYLSAAGDLLYKVARERLSMGPRVLWPKADTRLPREKNHVSTVEHHRPAGWEQFVERLCDIPYVTSVRYDPQGSGSRVKVIDAVNGIIGVCYGGPQNALPLRVETTARGEEQTQLVADCLRRLK</sequence>
<protein>
    <submittedName>
        <fullName evidence="3">Putative CRISPR-associated protein</fullName>
    </submittedName>
</protein>
<reference evidence="3 4" key="1">
    <citation type="submission" date="2019-05" db="EMBL/GenBank/DDBJ databases">
        <title>The Complete Genome Sequence of the n-alkane-degrading Desulfoglaeba alkanexedens ALDC reveals multiple alkylsuccinate synthase gene clusters.</title>
        <authorList>
            <person name="Callaghan A.V."/>
            <person name="Davidova I.A."/>
            <person name="Duncan K.E."/>
            <person name="Morris B."/>
            <person name="McInerney M.J."/>
        </authorList>
    </citation>
    <scope>NUCLEOTIDE SEQUENCE [LARGE SCALE GENOMIC DNA]</scope>
    <source>
        <strain evidence="3 4">ALDC</strain>
    </source>
</reference>